<feature type="domain" description="Rhodanese" evidence="1">
    <location>
        <begin position="48"/>
        <end position="138"/>
    </location>
</feature>
<dbReference type="InterPro" id="IPR036873">
    <property type="entry name" value="Rhodanese-like_dom_sf"/>
</dbReference>
<reference evidence="2 3" key="1">
    <citation type="journal article" date="2002" name="Proc. Natl. Acad. Sci. U.S.A.">
        <title>The complete genome sequence of Chlorobium tepidum TLS, a photosynthetic, anaerobic, green-sulfur bacterium.</title>
        <authorList>
            <person name="Eisen J.A."/>
            <person name="Nelson K.E."/>
            <person name="Paulsen I.T."/>
            <person name="Heidelberg J.F."/>
            <person name="Wu M."/>
            <person name="Dodson R.J."/>
            <person name="Deboy R."/>
            <person name="Gwinn M.L."/>
            <person name="Nelson W.C."/>
            <person name="Haft D.H."/>
            <person name="Hickey E.K."/>
            <person name="Peterson J.D."/>
            <person name="Durkin A.S."/>
            <person name="Kolonay J.L."/>
            <person name="Yang F."/>
            <person name="Holt I."/>
            <person name="Umayam L.A."/>
            <person name="Mason T."/>
            <person name="Brenner M."/>
            <person name="Shea T.P."/>
            <person name="Parksey D."/>
            <person name="Nierman W.C."/>
            <person name="Feldblyum T.V."/>
            <person name="Hansen C.L."/>
            <person name="Craven M.B."/>
            <person name="Radune D."/>
            <person name="Vamathevan J."/>
            <person name="Khouri H."/>
            <person name="White O."/>
            <person name="Gruber T.M."/>
            <person name="Ketchum K.A."/>
            <person name="Venter J.C."/>
            <person name="Tettelin H."/>
            <person name="Bryant D.A."/>
            <person name="Fraser C.M."/>
        </authorList>
    </citation>
    <scope>NUCLEOTIDE SEQUENCE [LARGE SCALE GENOMIC DNA]</scope>
    <source>
        <strain evidence="3">ATCC 49652 / DSM 12025 / NBRC 103806 / TLS</strain>
    </source>
</reference>
<dbReference type="AlphaFoldDB" id="Q8KF18"/>
<dbReference type="EMBL" id="AE006470">
    <property type="protein sequence ID" value="AAM71756.1"/>
    <property type="molecule type" value="Genomic_DNA"/>
</dbReference>
<dbReference type="Proteomes" id="UP000001007">
    <property type="component" value="Chromosome"/>
</dbReference>
<keyword evidence="3" id="KW-1185">Reference proteome</keyword>
<protein>
    <recommendedName>
        <fullName evidence="1">Rhodanese domain-containing protein</fullName>
    </recommendedName>
</protein>
<proteinExistence type="predicted"/>
<dbReference type="Gene3D" id="3.40.250.10">
    <property type="entry name" value="Rhodanese-like domain"/>
    <property type="match status" value="1"/>
</dbReference>
<sequence>MAIATARAGGKETGTEQMYILQVTNSRSTMSKMSNVKEVNASTAFSMIKKGALLVDVRETREINRKAFGVSDYLSVPMSRFQSSLHEIPAERKVILACHSGNRSSIASRILVNSGHRKVHNLQHGIISWEREGLPVRKKESPSPLTMLFQMFRKEA</sequence>
<dbReference type="InterPro" id="IPR001763">
    <property type="entry name" value="Rhodanese-like_dom"/>
</dbReference>
<dbReference type="eggNOG" id="COG0607">
    <property type="taxonomic scope" value="Bacteria"/>
</dbReference>
<dbReference type="EnsemblBacteria" id="AAM71756">
    <property type="protein sequence ID" value="AAM71756"/>
    <property type="gene ID" value="CT0514"/>
</dbReference>
<dbReference type="STRING" id="194439.CT0514"/>
<gene>
    <name evidence="2" type="ordered locus">CT0514</name>
</gene>
<evidence type="ECO:0000313" key="2">
    <source>
        <dbReference type="EMBL" id="AAM71756.1"/>
    </source>
</evidence>
<accession>Q8KF18</accession>
<name>Q8KF18_CHLTE</name>
<organism evidence="2 3">
    <name type="scientific">Chlorobaculum tepidum (strain ATCC 49652 / DSM 12025 / NBRC 103806 / TLS)</name>
    <name type="common">Chlorobium tepidum</name>
    <dbReference type="NCBI Taxonomy" id="194439"/>
    <lineage>
        <taxon>Bacteria</taxon>
        <taxon>Pseudomonadati</taxon>
        <taxon>Chlorobiota</taxon>
        <taxon>Chlorobiia</taxon>
        <taxon>Chlorobiales</taxon>
        <taxon>Chlorobiaceae</taxon>
        <taxon>Chlorobaculum</taxon>
    </lineage>
</organism>
<dbReference type="KEGG" id="cte:CT0514"/>
<dbReference type="PANTHER" id="PTHR43031">
    <property type="entry name" value="FAD-DEPENDENT OXIDOREDUCTASE"/>
    <property type="match status" value="1"/>
</dbReference>
<evidence type="ECO:0000259" key="1">
    <source>
        <dbReference type="PROSITE" id="PS50206"/>
    </source>
</evidence>
<dbReference type="PANTHER" id="PTHR43031:SF1">
    <property type="entry name" value="PYRIDINE NUCLEOTIDE-DISULPHIDE OXIDOREDUCTASE"/>
    <property type="match status" value="1"/>
</dbReference>
<dbReference type="SUPFAM" id="SSF52821">
    <property type="entry name" value="Rhodanese/Cell cycle control phosphatase"/>
    <property type="match status" value="1"/>
</dbReference>
<dbReference type="InterPro" id="IPR050229">
    <property type="entry name" value="GlpE_sulfurtransferase"/>
</dbReference>
<dbReference type="CDD" id="cd00158">
    <property type="entry name" value="RHOD"/>
    <property type="match status" value="1"/>
</dbReference>
<dbReference type="OrthoDB" id="9808735at2"/>
<dbReference type="HOGENOM" id="CLU_089574_13_0_10"/>
<dbReference type="Pfam" id="PF00581">
    <property type="entry name" value="Rhodanese"/>
    <property type="match status" value="1"/>
</dbReference>
<dbReference type="PROSITE" id="PS50206">
    <property type="entry name" value="RHODANESE_3"/>
    <property type="match status" value="1"/>
</dbReference>
<evidence type="ECO:0000313" key="3">
    <source>
        <dbReference type="Proteomes" id="UP000001007"/>
    </source>
</evidence>
<dbReference type="SMART" id="SM00450">
    <property type="entry name" value="RHOD"/>
    <property type="match status" value="1"/>
</dbReference>